<dbReference type="PANTHER" id="PTHR31356:SF36">
    <property type="entry name" value="L-ASCORBATE PEROXIDASE 3"/>
    <property type="match status" value="1"/>
</dbReference>
<feature type="domain" description="Plant heme peroxidase family profile" evidence="7">
    <location>
        <begin position="177"/>
        <end position="434"/>
    </location>
</feature>
<dbReference type="Gene3D" id="1.10.520.10">
    <property type="match status" value="1"/>
</dbReference>
<evidence type="ECO:0000256" key="5">
    <source>
        <dbReference type="ARBA" id="ARBA00023004"/>
    </source>
</evidence>
<keyword evidence="5" id="KW-0408">Iron</keyword>
<keyword evidence="2" id="KW-0349">Heme</keyword>
<gene>
    <name evidence="8" type="ORF">ACHAW5_006567</name>
</gene>
<evidence type="ECO:0000256" key="2">
    <source>
        <dbReference type="ARBA" id="ARBA00022617"/>
    </source>
</evidence>
<evidence type="ECO:0000256" key="1">
    <source>
        <dbReference type="ARBA" id="ARBA00022559"/>
    </source>
</evidence>
<dbReference type="GO" id="GO:0004601">
    <property type="term" value="F:peroxidase activity"/>
    <property type="evidence" value="ECO:0007669"/>
    <property type="project" value="UniProtKB-KW"/>
</dbReference>
<evidence type="ECO:0000313" key="9">
    <source>
        <dbReference type="Proteomes" id="UP001530315"/>
    </source>
</evidence>
<dbReference type="Proteomes" id="UP001530315">
    <property type="component" value="Unassembled WGS sequence"/>
</dbReference>
<dbReference type="SUPFAM" id="SSF48113">
    <property type="entry name" value="Heme-dependent peroxidases"/>
    <property type="match status" value="1"/>
</dbReference>
<dbReference type="InterPro" id="IPR019793">
    <property type="entry name" value="Peroxidases_heam-ligand_BS"/>
</dbReference>
<dbReference type="InterPro" id="IPR044831">
    <property type="entry name" value="Ccp1-like"/>
</dbReference>
<dbReference type="PROSITE" id="PS50873">
    <property type="entry name" value="PEROXIDASE_4"/>
    <property type="match status" value="1"/>
</dbReference>
<dbReference type="AlphaFoldDB" id="A0ABD3MGP3"/>
<reference evidence="8 9" key="1">
    <citation type="submission" date="2024-10" db="EMBL/GenBank/DDBJ databases">
        <title>Updated reference genomes for cyclostephanoid diatoms.</title>
        <authorList>
            <person name="Roberts W.R."/>
            <person name="Alverson A.J."/>
        </authorList>
    </citation>
    <scope>NUCLEOTIDE SEQUENCE [LARGE SCALE GENOMIC DNA]</scope>
    <source>
        <strain evidence="8 9">AJA276-08</strain>
    </source>
</reference>
<dbReference type="InterPro" id="IPR010255">
    <property type="entry name" value="Haem_peroxidase_sf"/>
</dbReference>
<accession>A0ABD3MGP3</accession>
<evidence type="ECO:0000259" key="7">
    <source>
        <dbReference type="PROSITE" id="PS50873"/>
    </source>
</evidence>
<evidence type="ECO:0000256" key="6">
    <source>
        <dbReference type="RuleBase" id="RU004241"/>
    </source>
</evidence>
<dbReference type="InterPro" id="IPR002016">
    <property type="entry name" value="Haem_peroxidase"/>
</dbReference>
<organism evidence="8 9">
    <name type="scientific">Stephanodiscus triporus</name>
    <dbReference type="NCBI Taxonomy" id="2934178"/>
    <lineage>
        <taxon>Eukaryota</taxon>
        <taxon>Sar</taxon>
        <taxon>Stramenopiles</taxon>
        <taxon>Ochrophyta</taxon>
        <taxon>Bacillariophyta</taxon>
        <taxon>Coscinodiscophyceae</taxon>
        <taxon>Thalassiosirophycidae</taxon>
        <taxon>Stephanodiscales</taxon>
        <taxon>Stephanodiscaceae</taxon>
        <taxon>Stephanodiscus</taxon>
    </lineage>
</organism>
<dbReference type="EMBL" id="JALLAZ020001811">
    <property type="protein sequence ID" value="KAL3763098.1"/>
    <property type="molecule type" value="Genomic_DNA"/>
</dbReference>
<dbReference type="Pfam" id="PF00141">
    <property type="entry name" value="peroxidase"/>
    <property type="match status" value="1"/>
</dbReference>
<keyword evidence="4" id="KW-0560">Oxidoreductase</keyword>
<dbReference type="Gene3D" id="1.10.420.10">
    <property type="entry name" value="Peroxidase, domain 2"/>
    <property type="match status" value="1"/>
</dbReference>
<dbReference type="PRINTS" id="PR00458">
    <property type="entry name" value="PEROXIDASE"/>
</dbReference>
<evidence type="ECO:0000256" key="3">
    <source>
        <dbReference type="ARBA" id="ARBA00022723"/>
    </source>
</evidence>
<dbReference type="PANTHER" id="PTHR31356">
    <property type="entry name" value="THYLAKOID LUMENAL 29 KDA PROTEIN, CHLOROPLASTIC-RELATED"/>
    <property type="match status" value="1"/>
</dbReference>
<dbReference type="CDD" id="cd00314">
    <property type="entry name" value="plant_peroxidase_like"/>
    <property type="match status" value="1"/>
</dbReference>
<proteinExistence type="inferred from homology"/>
<dbReference type="GO" id="GO:0046872">
    <property type="term" value="F:metal ion binding"/>
    <property type="evidence" value="ECO:0007669"/>
    <property type="project" value="UniProtKB-KW"/>
</dbReference>
<keyword evidence="1" id="KW-0575">Peroxidase</keyword>
<sequence length="434" mass="48924">MMTRGRNNACDDPVARRRDRRPYRRVAILTACCALMSSSSSSWDSFVVAVAAQPFSKAAKSVTKSKTAKKLVKYPSTFYFVEEDDASSDGVEEELDDAERSFESSRSAGCVDFERYYQIERDIGEIASEIADPGALAHFYGAIVRLVAHDFMDHDTNDPDQMGSDGCIDWLSEKNVGLNSIWSEETPLKHLWEEKYSDISWADFWIMAANGVIHMASTGDKLDLRDTFLWGRDDRESCPQSSERLPTTESCREVEGVFLERMGLTWSEAVALLGAHTIGRGHEMFSGHYGTWSQNDFEAQIFDNQYYRELVGRAWSPRPISNDPPLSDFTTTEVDDPKPKMMLNTDACLVFDLESSGPCCTRTDLFKTNGESHCQTMEDEQCPVYDEGNPRLEATEAVAEYAEGNANFYEAFRQAWFKATTNGNSNLKRVVEEC</sequence>
<keyword evidence="3" id="KW-0479">Metal-binding</keyword>
<comment type="similarity">
    <text evidence="6">Belongs to the peroxidase family.</text>
</comment>
<evidence type="ECO:0000256" key="4">
    <source>
        <dbReference type="ARBA" id="ARBA00023002"/>
    </source>
</evidence>
<keyword evidence="9" id="KW-1185">Reference proteome</keyword>
<comment type="caution">
    <text evidence="8">The sequence shown here is derived from an EMBL/GenBank/DDBJ whole genome shotgun (WGS) entry which is preliminary data.</text>
</comment>
<name>A0ABD3MGP3_9STRA</name>
<evidence type="ECO:0000313" key="8">
    <source>
        <dbReference type="EMBL" id="KAL3763098.1"/>
    </source>
</evidence>
<dbReference type="PROSITE" id="PS00435">
    <property type="entry name" value="PEROXIDASE_1"/>
    <property type="match status" value="1"/>
</dbReference>
<protein>
    <recommendedName>
        <fullName evidence="7">Plant heme peroxidase family profile domain-containing protein</fullName>
    </recommendedName>
</protein>